<evidence type="ECO:0000256" key="1">
    <source>
        <dbReference type="ARBA" id="ARBA00001947"/>
    </source>
</evidence>
<dbReference type="AlphaFoldDB" id="A0A830ZWN3"/>
<dbReference type="SUPFAM" id="SSF102215">
    <property type="entry name" value="Creatininase"/>
    <property type="match status" value="1"/>
</dbReference>
<dbReference type="RefSeq" id="WP_004155238.1">
    <property type="nucleotide sequence ID" value="NZ_BAYW01000004.1"/>
</dbReference>
<organism evidence="6 7">
    <name type="scientific">Erwinia amylovora NBRC 12687 = CFBP 1232</name>
    <dbReference type="NCBI Taxonomy" id="1219359"/>
    <lineage>
        <taxon>Bacteria</taxon>
        <taxon>Pseudomonadati</taxon>
        <taxon>Pseudomonadota</taxon>
        <taxon>Gammaproteobacteria</taxon>
        <taxon>Enterobacterales</taxon>
        <taxon>Erwiniaceae</taxon>
        <taxon>Erwinia</taxon>
    </lineage>
</organism>
<keyword evidence="3 6" id="KW-0378">Hydrolase</keyword>
<dbReference type="InterPro" id="IPR024087">
    <property type="entry name" value="Creatininase-like_sf"/>
</dbReference>
<comment type="caution">
    <text evidence="6">The sequence shown here is derived from an EMBL/GenBank/DDBJ whole genome shotgun (WGS) entry which is preliminary data.</text>
</comment>
<proteinExistence type="inferred from homology"/>
<name>A0A830ZWN3_ERWAM</name>
<reference evidence="6 7" key="2">
    <citation type="submission" date="2013-04" db="EMBL/GenBank/DDBJ databases">
        <title>Comparative genomics of 12 strains of Erwinia amylovora identifies a pan-genome with a large conserved core and provides insights into host specificity.</title>
        <authorList>
            <person name="Mann R.A."/>
            <person name="Smits T.H.M."/>
            <person name="Buehlmann A."/>
            <person name="Blom J."/>
            <person name="Goesmann A."/>
            <person name="Frey J.E."/>
            <person name="Plummer K.M."/>
            <person name="Beer S.V."/>
            <person name="Luck J."/>
            <person name="Duffy B."/>
            <person name="Rodoni B."/>
        </authorList>
    </citation>
    <scope>NUCLEOTIDE SEQUENCE [LARGE SCALE GENOMIC DNA]</scope>
    <source>
        <strain evidence="7">CFBP 1232</strain>
    </source>
</reference>
<gene>
    <name evidence="6" type="ORF">BN437_0458</name>
</gene>
<dbReference type="GO" id="GO:0016811">
    <property type="term" value="F:hydrolase activity, acting on carbon-nitrogen (but not peptide) bonds, in linear amides"/>
    <property type="evidence" value="ECO:0007669"/>
    <property type="project" value="TreeGrafter"/>
</dbReference>
<comment type="similarity">
    <text evidence="5">Belongs to the creatininase superfamily.</text>
</comment>
<dbReference type="GO" id="GO:0047789">
    <property type="term" value="F:creatininase activity"/>
    <property type="evidence" value="ECO:0007669"/>
    <property type="project" value="UniProtKB-EC"/>
</dbReference>
<dbReference type="EMBL" id="CAPB01000006">
    <property type="protein sequence ID" value="CCO92423.1"/>
    <property type="molecule type" value="Genomic_DNA"/>
</dbReference>
<evidence type="ECO:0000256" key="2">
    <source>
        <dbReference type="ARBA" id="ARBA00022723"/>
    </source>
</evidence>
<evidence type="ECO:0000256" key="4">
    <source>
        <dbReference type="ARBA" id="ARBA00022833"/>
    </source>
</evidence>
<sequence length="250" mass="27534">MRSDSLEYFAEFSSESICSNVEGRTLIWAIGGIEQHGPHLPLNVDTLIPEAFAKALALDCQGIMLPVQPLSVRFLPQSGGGLQFPGTLFVDGSTFIDYLADTLKSLCSLPFRQIVIINGHYENEGFIFEALDRVRSTGAFAERSALAFSWWSMVSSSWVVENLPGFPGWHAEHAGMTETSLMMYLKPELVSCERPDHEHPPRCGVYQLPITAQASTRGVLSKTSGSSALTGKLIFEHVRQEIKNMVEGVI</sequence>
<dbReference type="Proteomes" id="UP000013111">
    <property type="component" value="Unassembled WGS sequence"/>
</dbReference>
<protein>
    <submittedName>
        <fullName evidence="6">Creatininase</fullName>
        <ecNumber evidence="6">3.5.2.10</ecNumber>
    </submittedName>
</protein>
<dbReference type="Pfam" id="PF02633">
    <property type="entry name" value="Creatininase"/>
    <property type="match status" value="1"/>
</dbReference>
<evidence type="ECO:0000256" key="3">
    <source>
        <dbReference type="ARBA" id="ARBA00022801"/>
    </source>
</evidence>
<dbReference type="InterPro" id="IPR003785">
    <property type="entry name" value="Creatininase/forma_Hydrolase"/>
</dbReference>
<comment type="cofactor">
    <cofactor evidence="1">
        <name>Zn(2+)</name>
        <dbReference type="ChEBI" id="CHEBI:29105"/>
    </cofactor>
</comment>
<keyword evidence="2" id="KW-0479">Metal-binding</keyword>
<dbReference type="Gene3D" id="3.40.50.10310">
    <property type="entry name" value="Creatininase"/>
    <property type="match status" value="1"/>
</dbReference>
<evidence type="ECO:0000313" key="6">
    <source>
        <dbReference type="EMBL" id="CCO92423.1"/>
    </source>
</evidence>
<evidence type="ECO:0000313" key="7">
    <source>
        <dbReference type="Proteomes" id="UP000013111"/>
    </source>
</evidence>
<dbReference type="GO" id="GO:0046872">
    <property type="term" value="F:metal ion binding"/>
    <property type="evidence" value="ECO:0007669"/>
    <property type="project" value="UniProtKB-KW"/>
</dbReference>
<dbReference type="EC" id="3.5.2.10" evidence="6"/>
<keyword evidence="4" id="KW-0862">Zinc</keyword>
<reference evidence="6 7" key="1">
    <citation type="submission" date="2012-11" db="EMBL/GenBank/DDBJ databases">
        <authorList>
            <person name="Linke B."/>
        </authorList>
    </citation>
    <scope>NUCLEOTIDE SEQUENCE [LARGE SCALE GENOMIC DNA]</scope>
    <source>
        <strain evidence="7">CFBP 1232</strain>
    </source>
</reference>
<accession>A0A830ZWN3</accession>
<dbReference type="PANTHER" id="PTHR35005">
    <property type="entry name" value="3-DEHYDRO-SCYLLO-INOSOSE HYDROLASE"/>
    <property type="match status" value="1"/>
</dbReference>
<dbReference type="GO" id="GO:0009231">
    <property type="term" value="P:riboflavin biosynthetic process"/>
    <property type="evidence" value="ECO:0007669"/>
    <property type="project" value="TreeGrafter"/>
</dbReference>
<dbReference type="PANTHER" id="PTHR35005:SF1">
    <property type="entry name" value="2-AMINO-5-FORMYLAMINO-6-RIBOSYLAMINOPYRIMIDIN-4(3H)-ONE 5'-MONOPHOSPHATE DEFORMYLASE"/>
    <property type="match status" value="1"/>
</dbReference>
<evidence type="ECO:0000256" key="5">
    <source>
        <dbReference type="ARBA" id="ARBA00024029"/>
    </source>
</evidence>